<dbReference type="Pfam" id="PF16192">
    <property type="entry name" value="PMT_4TMC"/>
    <property type="match status" value="1"/>
</dbReference>
<keyword evidence="6 10" id="KW-0812">Transmembrane</keyword>
<dbReference type="PANTHER" id="PTHR10050:SF46">
    <property type="entry name" value="PROTEIN O-MANNOSYL-TRANSFERASE 2"/>
    <property type="match status" value="1"/>
</dbReference>
<keyword evidence="4 10" id="KW-0328">Glycosyltransferase</keyword>
<feature type="transmembrane region" description="Helical" evidence="10">
    <location>
        <begin position="463"/>
        <end position="479"/>
    </location>
</feature>
<dbReference type="AlphaFoldDB" id="A0A417Z1M0"/>
<evidence type="ECO:0000256" key="11">
    <source>
        <dbReference type="SAM" id="MobiDB-lite"/>
    </source>
</evidence>
<evidence type="ECO:0000313" key="14">
    <source>
        <dbReference type="EMBL" id="RHW44495.1"/>
    </source>
</evidence>
<dbReference type="GO" id="GO:0005886">
    <property type="term" value="C:plasma membrane"/>
    <property type="evidence" value="ECO:0007669"/>
    <property type="project" value="UniProtKB-SubCell"/>
</dbReference>
<evidence type="ECO:0000313" key="15">
    <source>
        <dbReference type="Proteomes" id="UP000285376"/>
    </source>
</evidence>
<evidence type="ECO:0000256" key="3">
    <source>
        <dbReference type="ARBA" id="ARBA00007222"/>
    </source>
</evidence>
<name>A0A417Z1M0_9MICO</name>
<keyword evidence="7 10" id="KW-1133">Transmembrane helix</keyword>
<comment type="function">
    <text evidence="10">Protein O-mannosyltransferase that catalyzes the transfer of a single mannose residue from a polyprenol phospho-mannosyl lipidic donor to the hydroxyl group of selected serine and threonine residues in acceptor proteins.</text>
</comment>
<feature type="transmembrane region" description="Helical" evidence="10">
    <location>
        <begin position="277"/>
        <end position="294"/>
    </location>
</feature>
<feature type="region of interest" description="Disordered" evidence="11">
    <location>
        <begin position="1"/>
        <end position="23"/>
    </location>
</feature>
<evidence type="ECO:0000256" key="10">
    <source>
        <dbReference type="RuleBase" id="RU367007"/>
    </source>
</evidence>
<feature type="transmembrane region" description="Helical" evidence="10">
    <location>
        <begin position="315"/>
        <end position="334"/>
    </location>
</feature>
<sequence>MNASTSVEPDDESATAEPATGVSREELDLRRRLLGEPLTAKAKLWGWIGPLIVTVLAGFLRLWDLGRPHQLVFDETYYVKQGWSMMLYGHERKVPENMPEPDAFFTHNQVATVYGPEPDFIVHPPFGKWVIGAGEHLFGITSSFGWRISVALAGTLAVLLVGRAAWHLFRSATLATIAAILTAFEGMEFVMSRTSVLDGLVSFWALAAFVAILADRDRTRRLLAHKVATLKNDGTWDGDDKIGQRLRLGGPSLGLRPWRWVAAVCLGLGMATKWSDGFYLVVLGLVSVFWDLGARRAIGARRWFSSTIVKDGFTGALIMVPVACLTYLVTWAGWLRSTDGWGRHWAEQNPATKDTGFSPDSSLFGWMPDALRSLWQYHIQMYDSAKSITSPHTYQSNPWTWMAQTRPTSFFYESPARGVEGCGVNECSKAITSLGNVSIWWAGIGAILVCLFMWALRRDWRPGVLLALIAAGWLPWFGYQERTIFTFYAVVFAPYVILAVTYCLGLILGPAHASLKRRRIGAGVVGAYVVLAVGVFIFFWPIYTAQVIPHSHWSWRMWLPSWI</sequence>
<dbReference type="UniPathway" id="UPA00378"/>
<feature type="transmembrane region" description="Helical" evidence="10">
    <location>
        <begin position="196"/>
        <end position="214"/>
    </location>
</feature>
<dbReference type="InterPro" id="IPR032421">
    <property type="entry name" value="PMT_4TMC"/>
</dbReference>
<feature type="transmembrane region" description="Helical" evidence="10">
    <location>
        <begin position="438"/>
        <end position="456"/>
    </location>
</feature>
<dbReference type="EMBL" id="QWLM01000016">
    <property type="protein sequence ID" value="RHW44495.1"/>
    <property type="molecule type" value="Genomic_DNA"/>
</dbReference>
<protein>
    <recommendedName>
        <fullName evidence="9 10">Polyprenol-phosphate-mannose--protein mannosyltransferase</fullName>
        <ecNumber evidence="10">2.4.1.-</ecNumber>
    </recommendedName>
</protein>
<keyword evidence="10" id="KW-1003">Cell membrane</keyword>
<feature type="transmembrane region" description="Helical" evidence="10">
    <location>
        <begin position="44"/>
        <end position="63"/>
    </location>
</feature>
<dbReference type="GO" id="GO:0012505">
    <property type="term" value="C:endomembrane system"/>
    <property type="evidence" value="ECO:0007669"/>
    <property type="project" value="UniProtKB-SubCell"/>
</dbReference>
<dbReference type="EC" id="2.4.1.-" evidence="10"/>
<evidence type="ECO:0000256" key="7">
    <source>
        <dbReference type="ARBA" id="ARBA00022989"/>
    </source>
</evidence>
<reference evidence="14 15" key="1">
    <citation type="submission" date="2018-08" db="EMBL/GenBank/DDBJ databases">
        <title>Whole genome sequence analysis of Dermacoccus abyssi bacteria isolated from Deep Mariana trench Micromonospora spp reveals genes involved in the environmental adaptation and production of secondary metabolites.</title>
        <authorList>
            <person name="Abdel-Mageed W.M."/>
            <person name="Lehri B."/>
            <person name="Nouioui I."/>
            <person name="Goodfellow I."/>
            <person name="Jaspars M."/>
            <person name="Karlyshev A."/>
        </authorList>
    </citation>
    <scope>NUCLEOTIDE SEQUENCE [LARGE SCALE GENOMIC DNA]</scope>
    <source>
        <strain evidence="14 15">MT1.1</strain>
    </source>
</reference>
<comment type="subcellular location">
    <subcellularLocation>
        <location evidence="10">Cell membrane</location>
    </subcellularLocation>
    <subcellularLocation>
        <location evidence="1">Endomembrane system</location>
        <topology evidence="1">Multi-pass membrane protein</topology>
    </subcellularLocation>
</comment>
<feature type="domain" description="ArnT-like N-terminal" evidence="12">
    <location>
        <begin position="52"/>
        <end position="213"/>
    </location>
</feature>
<evidence type="ECO:0000256" key="5">
    <source>
        <dbReference type="ARBA" id="ARBA00022679"/>
    </source>
</evidence>
<proteinExistence type="inferred from homology"/>
<dbReference type="InterPro" id="IPR003342">
    <property type="entry name" value="ArnT-like_N"/>
</dbReference>
<evidence type="ECO:0000256" key="8">
    <source>
        <dbReference type="ARBA" id="ARBA00023136"/>
    </source>
</evidence>
<keyword evidence="8 10" id="KW-0472">Membrane</keyword>
<accession>A0A417Z1M0</accession>
<feature type="transmembrane region" description="Helical" evidence="10">
    <location>
        <begin position="168"/>
        <end position="184"/>
    </location>
</feature>
<evidence type="ECO:0000256" key="6">
    <source>
        <dbReference type="ARBA" id="ARBA00022692"/>
    </source>
</evidence>
<evidence type="ECO:0000256" key="1">
    <source>
        <dbReference type="ARBA" id="ARBA00004127"/>
    </source>
</evidence>
<evidence type="ECO:0000259" key="12">
    <source>
        <dbReference type="Pfam" id="PF02366"/>
    </source>
</evidence>
<evidence type="ECO:0000256" key="9">
    <source>
        <dbReference type="ARBA" id="ARBA00093617"/>
    </source>
</evidence>
<dbReference type="GO" id="GO:0004169">
    <property type="term" value="F:dolichyl-phosphate-mannose-protein mannosyltransferase activity"/>
    <property type="evidence" value="ECO:0007669"/>
    <property type="project" value="UniProtKB-UniRule"/>
</dbReference>
<dbReference type="Pfam" id="PF02366">
    <property type="entry name" value="PMT"/>
    <property type="match status" value="1"/>
</dbReference>
<dbReference type="Proteomes" id="UP000285376">
    <property type="component" value="Unassembled WGS sequence"/>
</dbReference>
<keyword evidence="5 10" id="KW-0808">Transferase</keyword>
<comment type="caution">
    <text evidence="14">The sequence shown here is derived from an EMBL/GenBank/DDBJ whole genome shotgun (WGS) entry which is preliminary data.</text>
</comment>
<dbReference type="InterPro" id="IPR027005">
    <property type="entry name" value="PMT-like"/>
</dbReference>
<comment type="pathway">
    <text evidence="2 10">Protein modification; protein glycosylation.</text>
</comment>
<feature type="transmembrane region" description="Helical" evidence="10">
    <location>
        <begin position="520"/>
        <end position="543"/>
    </location>
</feature>
<evidence type="ECO:0000259" key="13">
    <source>
        <dbReference type="Pfam" id="PF16192"/>
    </source>
</evidence>
<evidence type="ECO:0000256" key="4">
    <source>
        <dbReference type="ARBA" id="ARBA00022676"/>
    </source>
</evidence>
<dbReference type="PANTHER" id="PTHR10050">
    <property type="entry name" value="DOLICHYL-PHOSPHATE-MANNOSE--PROTEIN MANNOSYLTRANSFERASE"/>
    <property type="match status" value="1"/>
</dbReference>
<feature type="domain" description="Protein O-mannosyl-transferase C-terminal four TM" evidence="13">
    <location>
        <begin position="371"/>
        <end position="562"/>
    </location>
</feature>
<feature type="transmembrane region" description="Helical" evidence="10">
    <location>
        <begin position="485"/>
        <end position="508"/>
    </location>
</feature>
<evidence type="ECO:0000256" key="2">
    <source>
        <dbReference type="ARBA" id="ARBA00004922"/>
    </source>
</evidence>
<feature type="transmembrane region" description="Helical" evidence="10">
    <location>
        <begin position="144"/>
        <end position="162"/>
    </location>
</feature>
<dbReference type="RefSeq" id="WP_118914384.1">
    <property type="nucleotide sequence ID" value="NZ_CBCRVH010000016.1"/>
</dbReference>
<organism evidence="14 15">
    <name type="scientific">Dermacoccus abyssi</name>
    <dbReference type="NCBI Taxonomy" id="322596"/>
    <lineage>
        <taxon>Bacteria</taxon>
        <taxon>Bacillati</taxon>
        <taxon>Actinomycetota</taxon>
        <taxon>Actinomycetes</taxon>
        <taxon>Micrococcales</taxon>
        <taxon>Dermacoccaceae</taxon>
        <taxon>Dermacoccus</taxon>
    </lineage>
</organism>
<gene>
    <name evidence="14" type="ORF">D1832_12280</name>
</gene>
<comment type="similarity">
    <text evidence="3 10">Belongs to the glycosyltransferase 39 family.</text>
</comment>